<sequence length="148" mass="17282">MSKIIPGNQKHLSLEDRLFIEQSLNQGLSFKEIAKYLCKDPSTISKEVKKHRASNWYHKGSFLNKKNFCVHRYQCRKTNVCKKIILCGIKCTSCPSCNQTCKDFEKECCNRLIKAPYVCNGCSQKLHQCSIAHKYTYDARFADRKYRE</sequence>
<organism evidence="2 3">
    <name type="scientific">Oribacterium sinus</name>
    <dbReference type="NCBI Taxonomy" id="237576"/>
    <lineage>
        <taxon>Bacteria</taxon>
        <taxon>Bacillati</taxon>
        <taxon>Bacillota</taxon>
        <taxon>Clostridia</taxon>
        <taxon>Lachnospirales</taxon>
        <taxon>Lachnospiraceae</taxon>
        <taxon>Oribacterium</taxon>
    </lineage>
</organism>
<dbReference type="EMBL" id="JABZRA010000088">
    <property type="protein sequence ID" value="MBF1273072.1"/>
    <property type="molecule type" value="Genomic_DNA"/>
</dbReference>
<evidence type="ECO:0000313" key="3">
    <source>
        <dbReference type="Proteomes" id="UP000775770"/>
    </source>
</evidence>
<comment type="caution">
    <text evidence="2">The sequence shown here is derived from an EMBL/GenBank/DDBJ whole genome shotgun (WGS) entry which is preliminary data.</text>
</comment>
<dbReference type="RefSeq" id="WP_304072056.1">
    <property type="nucleotide sequence ID" value="NZ_JABZRA010000088.1"/>
</dbReference>
<evidence type="ECO:0000259" key="1">
    <source>
        <dbReference type="Pfam" id="PF13936"/>
    </source>
</evidence>
<feature type="non-terminal residue" evidence="2">
    <location>
        <position position="148"/>
    </location>
</feature>
<accession>A0A930DNW4</accession>
<protein>
    <submittedName>
        <fullName evidence="2">Helix-turn-helix domain-containing protein</fullName>
    </submittedName>
</protein>
<proteinExistence type="predicted"/>
<gene>
    <name evidence="2" type="ORF">HXM90_06610</name>
</gene>
<reference evidence="2" key="1">
    <citation type="submission" date="2020-04" db="EMBL/GenBank/DDBJ databases">
        <title>Deep metagenomics examines the oral microbiome during advanced dental caries in children, revealing novel taxa and co-occurrences with host molecules.</title>
        <authorList>
            <person name="Baker J.L."/>
            <person name="Morton J.T."/>
            <person name="Dinis M."/>
            <person name="Alvarez R."/>
            <person name="Tran N.C."/>
            <person name="Knight R."/>
            <person name="Edlund A."/>
        </authorList>
    </citation>
    <scope>NUCLEOTIDE SEQUENCE</scope>
    <source>
        <strain evidence="2">JCVI_38_bin.19</strain>
    </source>
</reference>
<dbReference type="Proteomes" id="UP000775770">
    <property type="component" value="Unassembled WGS sequence"/>
</dbReference>
<dbReference type="AlphaFoldDB" id="A0A930DNW4"/>
<dbReference type="Pfam" id="PF13936">
    <property type="entry name" value="HTH_38"/>
    <property type="match status" value="1"/>
</dbReference>
<feature type="domain" description="Transposase IS30-like HTH" evidence="1">
    <location>
        <begin position="9"/>
        <end position="51"/>
    </location>
</feature>
<name>A0A930DNW4_9FIRM</name>
<evidence type="ECO:0000313" key="2">
    <source>
        <dbReference type="EMBL" id="MBF1273072.1"/>
    </source>
</evidence>
<dbReference type="InterPro" id="IPR025246">
    <property type="entry name" value="IS30-like_HTH"/>
</dbReference>